<feature type="binding site" evidence="10">
    <location>
        <begin position="10"/>
        <end position="17"/>
    </location>
    <ligand>
        <name>ATP</name>
        <dbReference type="ChEBI" id="CHEBI:30616"/>
    </ligand>
</feature>
<dbReference type="EMBL" id="JADINH010000065">
    <property type="protein sequence ID" value="MBO8415375.1"/>
    <property type="molecule type" value="Genomic_DNA"/>
</dbReference>
<dbReference type="FunFam" id="1.10.20.140:FF:000001">
    <property type="entry name" value="tRNA dimethylallyltransferase"/>
    <property type="match status" value="1"/>
</dbReference>
<feature type="binding site" evidence="10">
    <location>
        <begin position="12"/>
        <end position="17"/>
    </location>
    <ligand>
        <name>substrate</name>
    </ligand>
</feature>
<keyword evidence="8 10" id="KW-0460">Magnesium</keyword>
<comment type="subunit">
    <text evidence="10">Monomer.</text>
</comment>
<dbReference type="AlphaFoldDB" id="A0A9D9GTQ0"/>
<dbReference type="HAMAP" id="MF_00185">
    <property type="entry name" value="IPP_trans"/>
    <property type="match status" value="1"/>
</dbReference>
<dbReference type="GO" id="GO:0006400">
    <property type="term" value="P:tRNA modification"/>
    <property type="evidence" value="ECO:0007669"/>
    <property type="project" value="TreeGrafter"/>
</dbReference>
<dbReference type="InterPro" id="IPR039657">
    <property type="entry name" value="Dimethylallyltransferase"/>
</dbReference>
<evidence type="ECO:0000256" key="12">
    <source>
        <dbReference type="RuleBase" id="RU003784"/>
    </source>
</evidence>
<evidence type="ECO:0000256" key="1">
    <source>
        <dbReference type="ARBA" id="ARBA00001946"/>
    </source>
</evidence>
<dbReference type="PANTHER" id="PTHR11088:SF60">
    <property type="entry name" value="TRNA DIMETHYLALLYLTRANSFERASE"/>
    <property type="match status" value="1"/>
</dbReference>
<dbReference type="Proteomes" id="UP000823631">
    <property type="component" value="Unassembled WGS sequence"/>
</dbReference>
<comment type="function">
    <text evidence="2 10 12">Catalyzes the transfer of a dimethylallyl group onto the adenine at position 37 in tRNAs that read codons beginning with uridine, leading to the formation of N6-(dimethylallyl)adenosine (i(6)A).</text>
</comment>
<keyword evidence="4 10" id="KW-0808">Transferase</keyword>
<evidence type="ECO:0000256" key="2">
    <source>
        <dbReference type="ARBA" id="ARBA00003213"/>
    </source>
</evidence>
<organism evidence="14 15">
    <name type="scientific">Candidatus Avisuccinivibrio stercorigallinarum</name>
    <dbReference type="NCBI Taxonomy" id="2840704"/>
    <lineage>
        <taxon>Bacteria</taxon>
        <taxon>Pseudomonadati</taxon>
        <taxon>Pseudomonadota</taxon>
        <taxon>Gammaproteobacteria</taxon>
        <taxon>Aeromonadales</taxon>
        <taxon>Succinivibrionaceae</taxon>
        <taxon>Succinivibrionaceae incertae sedis</taxon>
        <taxon>Candidatus Avisuccinivibrio</taxon>
    </lineage>
</organism>
<dbReference type="NCBIfam" id="TIGR00174">
    <property type="entry name" value="miaA"/>
    <property type="match status" value="1"/>
</dbReference>
<dbReference type="PANTHER" id="PTHR11088">
    <property type="entry name" value="TRNA DIMETHYLALLYLTRANSFERASE"/>
    <property type="match status" value="1"/>
</dbReference>
<evidence type="ECO:0000256" key="3">
    <source>
        <dbReference type="ARBA" id="ARBA00005842"/>
    </source>
</evidence>
<evidence type="ECO:0000313" key="14">
    <source>
        <dbReference type="EMBL" id="MBO8415375.1"/>
    </source>
</evidence>
<dbReference type="Gene3D" id="1.10.20.140">
    <property type="match status" value="1"/>
</dbReference>
<comment type="similarity">
    <text evidence="3 10 13">Belongs to the IPP transferase family.</text>
</comment>
<feature type="site" description="Interaction with substrate tRNA" evidence="10">
    <location>
        <position position="123"/>
    </location>
</feature>
<comment type="caution">
    <text evidence="14">The sequence shown here is derived from an EMBL/GenBank/DDBJ whole genome shotgun (WGS) entry which is preliminary data.</text>
</comment>
<keyword evidence="5 10" id="KW-0819">tRNA processing</keyword>
<comment type="cofactor">
    <cofactor evidence="1 10">
        <name>Mg(2+)</name>
        <dbReference type="ChEBI" id="CHEBI:18420"/>
    </cofactor>
</comment>
<dbReference type="Pfam" id="PF01715">
    <property type="entry name" value="IPPT"/>
    <property type="match status" value="1"/>
</dbReference>
<feature type="site" description="Interaction with substrate tRNA" evidence="10">
    <location>
        <position position="101"/>
    </location>
</feature>
<feature type="region of interest" description="Interaction with substrate tRNA" evidence="10">
    <location>
        <begin position="35"/>
        <end position="38"/>
    </location>
</feature>
<name>A0A9D9GTQ0_9GAMM</name>
<evidence type="ECO:0000256" key="7">
    <source>
        <dbReference type="ARBA" id="ARBA00022840"/>
    </source>
</evidence>
<feature type="region of interest" description="Interaction with substrate tRNA" evidence="10">
    <location>
        <begin position="242"/>
        <end position="247"/>
    </location>
</feature>
<evidence type="ECO:0000256" key="6">
    <source>
        <dbReference type="ARBA" id="ARBA00022741"/>
    </source>
</evidence>
<dbReference type="GO" id="GO:0052381">
    <property type="term" value="F:tRNA dimethylallyltransferase activity"/>
    <property type="evidence" value="ECO:0007669"/>
    <property type="project" value="UniProtKB-UniRule"/>
</dbReference>
<evidence type="ECO:0000256" key="4">
    <source>
        <dbReference type="ARBA" id="ARBA00022679"/>
    </source>
</evidence>
<sequence length="322" mass="35932">MQPFALVILGPTATGKTSLALQIAAAVKSEIISMDSALIYRGMDIGTAKPSKEELALVPHHLIDICDPAESYSAASFAQDCVRLIEEISARGALPIICGGTMLYYKALTEGLSPLPPTDEQVREQIRKEGETLGWPALHQRLRGIDPLLFDKYSPNDKQRISRALEVFAMTGRPLTSFYAHKTGGCPYPLLEFVLLPPEDRTALREVIRERFVKMAEPGGIIDETRALMARGDLNLNLPSMRCVGYRQAWQFLLGELTYDEFIERGVIATAQLAKHQMTWLRGALKDEKRIKLKPHDEKNADLILQRLQERLGSALPLRNQA</sequence>
<proteinExistence type="inferred from homology"/>
<dbReference type="GO" id="GO:0005524">
    <property type="term" value="F:ATP binding"/>
    <property type="evidence" value="ECO:0007669"/>
    <property type="project" value="UniProtKB-UniRule"/>
</dbReference>
<dbReference type="InterPro" id="IPR018022">
    <property type="entry name" value="IPT"/>
</dbReference>
<dbReference type="SUPFAM" id="SSF52540">
    <property type="entry name" value="P-loop containing nucleoside triphosphate hydrolases"/>
    <property type="match status" value="1"/>
</dbReference>
<dbReference type="EC" id="2.5.1.75" evidence="10"/>
<comment type="catalytic activity">
    <reaction evidence="9 10 11">
        <text>adenosine(37) in tRNA + dimethylallyl diphosphate = N(6)-dimethylallyladenosine(37) in tRNA + diphosphate</text>
        <dbReference type="Rhea" id="RHEA:26482"/>
        <dbReference type="Rhea" id="RHEA-COMP:10162"/>
        <dbReference type="Rhea" id="RHEA-COMP:10375"/>
        <dbReference type="ChEBI" id="CHEBI:33019"/>
        <dbReference type="ChEBI" id="CHEBI:57623"/>
        <dbReference type="ChEBI" id="CHEBI:74411"/>
        <dbReference type="ChEBI" id="CHEBI:74415"/>
        <dbReference type="EC" id="2.5.1.75"/>
    </reaction>
</comment>
<evidence type="ECO:0000256" key="9">
    <source>
        <dbReference type="ARBA" id="ARBA00049563"/>
    </source>
</evidence>
<evidence type="ECO:0000256" key="8">
    <source>
        <dbReference type="ARBA" id="ARBA00022842"/>
    </source>
</evidence>
<feature type="region of interest" description="Interaction with substrate tRNA" evidence="10">
    <location>
        <begin position="159"/>
        <end position="163"/>
    </location>
</feature>
<evidence type="ECO:0000256" key="10">
    <source>
        <dbReference type="HAMAP-Rule" id="MF_00185"/>
    </source>
</evidence>
<dbReference type="InterPro" id="IPR027417">
    <property type="entry name" value="P-loop_NTPase"/>
</dbReference>
<dbReference type="Gene3D" id="3.40.50.300">
    <property type="entry name" value="P-loop containing nucleotide triphosphate hydrolases"/>
    <property type="match status" value="1"/>
</dbReference>
<reference evidence="14" key="1">
    <citation type="submission" date="2020-10" db="EMBL/GenBank/DDBJ databases">
        <authorList>
            <person name="Gilroy R."/>
        </authorList>
    </citation>
    <scope>NUCLEOTIDE SEQUENCE</scope>
    <source>
        <strain evidence="14">17213</strain>
    </source>
</reference>
<evidence type="ECO:0000256" key="13">
    <source>
        <dbReference type="RuleBase" id="RU003785"/>
    </source>
</evidence>
<reference evidence="14" key="2">
    <citation type="journal article" date="2021" name="PeerJ">
        <title>Extensive microbial diversity within the chicken gut microbiome revealed by metagenomics and culture.</title>
        <authorList>
            <person name="Gilroy R."/>
            <person name="Ravi A."/>
            <person name="Getino M."/>
            <person name="Pursley I."/>
            <person name="Horton D.L."/>
            <person name="Alikhan N.F."/>
            <person name="Baker D."/>
            <person name="Gharbi K."/>
            <person name="Hall N."/>
            <person name="Watson M."/>
            <person name="Adriaenssens E.M."/>
            <person name="Foster-Nyarko E."/>
            <person name="Jarju S."/>
            <person name="Secka A."/>
            <person name="Antonio M."/>
            <person name="Oren A."/>
            <person name="Chaudhuri R.R."/>
            <person name="La Ragione R."/>
            <person name="Hildebrand F."/>
            <person name="Pallen M.J."/>
        </authorList>
    </citation>
    <scope>NUCLEOTIDE SEQUENCE</scope>
    <source>
        <strain evidence="14">17213</strain>
    </source>
</reference>
<gene>
    <name evidence="10 14" type="primary">miaA</name>
    <name evidence="14" type="ORF">IAB19_03215</name>
</gene>
<evidence type="ECO:0000256" key="11">
    <source>
        <dbReference type="RuleBase" id="RU003783"/>
    </source>
</evidence>
<evidence type="ECO:0000256" key="5">
    <source>
        <dbReference type="ARBA" id="ARBA00022694"/>
    </source>
</evidence>
<accession>A0A9D9GTQ0</accession>
<keyword evidence="7 10" id="KW-0067">ATP-binding</keyword>
<keyword evidence="6 10" id="KW-0547">Nucleotide-binding</keyword>
<evidence type="ECO:0000313" key="15">
    <source>
        <dbReference type="Proteomes" id="UP000823631"/>
    </source>
</evidence>
<protein>
    <recommendedName>
        <fullName evidence="10">tRNA dimethylallyltransferase</fullName>
        <ecNumber evidence="10">2.5.1.75</ecNumber>
    </recommendedName>
    <alternativeName>
        <fullName evidence="10">Dimethylallyl diphosphate:tRNA dimethylallyltransferase</fullName>
        <shortName evidence="10">DMAPP:tRNA dimethylallyltransferase</shortName>
        <shortName evidence="10">DMATase</shortName>
    </alternativeName>
    <alternativeName>
        <fullName evidence="10">Isopentenyl-diphosphate:tRNA isopentenyltransferase</fullName>
        <shortName evidence="10">IPP transferase</shortName>
        <shortName evidence="10">IPPT</shortName>
        <shortName evidence="10">IPTase</shortName>
    </alternativeName>
</protein>
<comment type="caution">
    <text evidence="10">Lacks conserved residue(s) required for the propagation of feature annotation.</text>
</comment>